<comment type="caution">
    <text evidence="1">The sequence shown here is derived from an EMBL/GenBank/DDBJ whole genome shotgun (WGS) entry which is preliminary data.</text>
</comment>
<evidence type="ECO:0000313" key="1">
    <source>
        <dbReference type="EMBL" id="PRX66091.1"/>
    </source>
</evidence>
<dbReference type="EMBL" id="PVNG01000006">
    <property type="protein sequence ID" value="PRX66091.1"/>
    <property type="molecule type" value="Genomic_DNA"/>
</dbReference>
<keyword evidence="2" id="KW-1185">Reference proteome</keyword>
<name>A0A2T0N2B5_9ACTN</name>
<organism evidence="1 2">
    <name type="scientific">Nonomuraea fuscirosea</name>
    <dbReference type="NCBI Taxonomy" id="1291556"/>
    <lineage>
        <taxon>Bacteria</taxon>
        <taxon>Bacillati</taxon>
        <taxon>Actinomycetota</taxon>
        <taxon>Actinomycetes</taxon>
        <taxon>Streptosporangiales</taxon>
        <taxon>Streptosporangiaceae</taxon>
        <taxon>Nonomuraea</taxon>
    </lineage>
</organism>
<protein>
    <submittedName>
        <fullName evidence="1">Uncharacterized protein</fullName>
    </submittedName>
</protein>
<dbReference type="RefSeq" id="WP_106239644.1">
    <property type="nucleotide sequence ID" value="NZ_PVNG01000006.1"/>
</dbReference>
<evidence type="ECO:0000313" key="2">
    <source>
        <dbReference type="Proteomes" id="UP000238312"/>
    </source>
</evidence>
<dbReference type="OrthoDB" id="1551260at2"/>
<accession>A0A2T0N2B5</accession>
<sequence length="72" mass="7862">MNVIGRHPATVAIARFFEYDHLPPHLQAVSKPSADLAQAMIDALPDGTELTVGLRKLLEAKDCFVRAALPPR</sequence>
<gene>
    <name evidence="1" type="ORF">B0I32_106227</name>
</gene>
<reference evidence="1 2" key="1">
    <citation type="submission" date="2018-03" db="EMBL/GenBank/DDBJ databases">
        <title>Genomic Encyclopedia of Type Strains, Phase III (KMG-III): the genomes of soil and plant-associated and newly described type strains.</title>
        <authorList>
            <person name="Whitman W."/>
        </authorList>
    </citation>
    <scope>NUCLEOTIDE SEQUENCE [LARGE SCALE GENOMIC DNA]</scope>
    <source>
        <strain evidence="1 2">CGMCC 4.7104</strain>
    </source>
</reference>
<dbReference type="Proteomes" id="UP000238312">
    <property type="component" value="Unassembled WGS sequence"/>
</dbReference>
<dbReference type="AlphaFoldDB" id="A0A2T0N2B5"/>
<proteinExistence type="predicted"/>